<proteinExistence type="inferred from homology"/>
<dbReference type="GO" id="GO:1904262">
    <property type="term" value="P:negative regulation of TORC1 signaling"/>
    <property type="evidence" value="ECO:0007669"/>
    <property type="project" value="TreeGrafter"/>
</dbReference>
<gene>
    <name evidence="6" type="ORF">CTheo_8380</name>
</gene>
<evidence type="ECO:0000256" key="1">
    <source>
        <dbReference type="ARBA" id="ARBA00010546"/>
    </source>
</evidence>
<dbReference type="SMART" id="SM01110">
    <property type="entry name" value="Cutinase"/>
    <property type="match status" value="1"/>
</dbReference>
<dbReference type="Pfam" id="PF03666">
    <property type="entry name" value="NPR3"/>
    <property type="match status" value="1"/>
</dbReference>
<organism evidence="6 7">
    <name type="scientific">Ceratobasidium theobromae</name>
    <dbReference type="NCBI Taxonomy" id="1582974"/>
    <lineage>
        <taxon>Eukaryota</taxon>
        <taxon>Fungi</taxon>
        <taxon>Dikarya</taxon>
        <taxon>Basidiomycota</taxon>
        <taxon>Agaricomycotina</taxon>
        <taxon>Agaricomycetes</taxon>
        <taxon>Cantharellales</taxon>
        <taxon>Ceratobasidiaceae</taxon>
        <taxon>Ceratobasidium</taxon>
    </lineage>
</organism>
<dbReference type="PANTHER" id="PTHR13153:SF5">
    <property type="entry name" value="GATOR COMPLEX PROTEIN NPRL3"/>
    <property type="match status" value="1"/>
</dbReference>
<dbReference type="Pfam" id="PF24064">
    <property type="entry name" value="HTH_NPRL3"/>
    <property type="match status" value="1"/>
</dbReference>
<keyword evidence="2" id="KW-0378">Hydrolase</keyword>
<dbReference type="OrthoDB" id="18648at2759"/>
<dbReference type="InterPro" id="IPR005365">
    <property type="entry name" value="Npr3"/>
</dbReference>
<dbReference type="GO" id="GO:0051321">
    <property type="term" value="P:meiotic cell cycle"/>
    <property type="evidence" value="ECO:0007669"/>
    <property type="project" value="UniProtKB-UniRule"/>
</dbReference>
<comment type="caution">
    <text evidence="6">The sequence shown here is derived from an EMBL/GenBank/DDBJ whole genome shotgun (WGS) entry which is preliminary data.</text>
</comment>
<name>A0A5N5Q9R9_9AGAM</name>
<dbReference type="GO" id="GO:0010508">
    <property type="term" value="P:positive regulation of autophagy"/>
    <property type="evidence" value="ECO:0007669"/>
    <property type="project" value="TreeGrafter"/>
</dbReference>
<feature type="region of interest" description="Disordered" evidence="4">
    <location>
        <begin position="29"/>
        <end position="125"/>
    </location>
</feature>
<feature type="compositionally biased region" description="Basic and acidic residues" evidence="4">
    <location>
        <begin position="762"/>
        <end position="771"/>
    </location>
</feature>
<dbReference type="GO" id="GO:1990130">
    <property type="term" value="C:GATOR1 complex"/>
    <property type="evidence" value="ECO:0007669"/>
    <property type="project" value="TreeGrafter"/>
</dbReference>
<dbReference type="InterPro" id="IPR000675">
    <property type="entry name" value="Cutinase/axe"/>
</dbReference>
<feature type="compositionally biased region" description="Low complexity" evidence="4">
    <location>
        <begin position="288"/>
        <end position="317"/>
    </location>
</feature>
<feature type="region of interest" description="Disordered" evidence="4">
    <location>
        <begin position="232"/>
        <end position="343"/>
    </location>
</feature>
<feature type="region of interest" description="Disordered" evidence="4">
    <location>
        <begin position="195"/>
        <end position="218"/>
    </location>
</feature>
<dbReference type="GO" id="GO:0038202">
    <property type="term" value="P:TORC1 signaling"/>
    <property type="evidence" value="ECO:0007669"/>
    <property type="project" value="TreeGrafter"/>
</dbReference>
<keyword evidence="7" id="KW-1185">Reference proteome</keyword>
<evidence type="ECO:0000313" key="7">
    <source>
        <dbReference type="Proteomes" id="UP000383932"/>
    </source>
</evidence>
<dbReference type="Gene3D" id="3.40.50.1820">
    <property type="entry name" value="alpha/beta hydrolase"/>
    <property type="match status" value="1"/>
</dbReference>
<reference evidence="6 7" key="1">
    <citation type="journal article" date="2019" name="Fungal Biol. Biotechnol.">
        <title>Draft genome sequence of fastidious pathogen Ceratobasidium theobromae, which causes vascular-streak dieback in Theobroma cacao.</title>
        <authorList>
            <person name="Ali S.S."/>
            <person name="Asman A."/>
            <person name="Shao J."/>
            <person name="Firmansyah A.P."/>
            <person name="Susilo A.W."/>
            <person name="Rosmana A."/>
            <person name="McMahon P."/>
            <person name="Junaid M."/>
            <person name="Guest D."/>
            <person name="Kheng T.Y."/>
            <person name="Meinhardt L.W."/>
            <person name="Bailey B.A."/>
        </authorList>
    </citation>
    <scope>NUCLEOTIDE SEQUENCE [LARGE SCALE GENOMIC DNA]</scope>
    <source>
        <strain evidence="6 7">CT2</strain>
    </source>
</reference>
<dbReference type="SUPFAM" id="SSF53474">
    <property type="entry name" value="alpha/beta-Hydrolases"/>
    <property type="match status" value="1"/>
</dbReference>
<feature type="compositionally biased region" description="Acidic residues" evidence="4">
    <location>
        <begin position="67"/>
        <end position="76"/>
    </location>
</feature>
<dbReference type="InterPro" id="IPR056603">
    <property type="entry name" value="HTH_NPRL3"/>
</dbReference>
<feature type="compositionally biased region" description="Basic and acidic residues" evidence="4">
    <location>
        <begin position="44"/>
        <end position="60"/>
    </location>
</feature>
<protein>
    <recommendedName>
        <fullName evidence="3">Nitrogen permease regulator 3</fullName>
    </recommendedName>
    <alternativeName>
        <fullName evidence="3">Required for meiotic nuclear division protein 11</fullName>
    </alternativeName>
</protein>
<evidence type="ECO:0000313" key="6">
    <source>
        <dbReference type="EMBL" id="KAB5588178.1"/>
    </source>
</evidence>
<feature type="domain" description="GATOR1 complex protein NPRL3 C-terminal HTH" evidence="5">
    <location>
        <begin position="862"/>
        <end position="922"/>
    </location>
</feature>
<dbReference type="EMBL" id="SSOP01000538">
    <property type="protein sequence ID" value="KAB5588178.1"/>
    <property type="molecule type" value="Genomic_DNA"/>
</dbReference>
<dbReference type="GO" id="GO:0034198">
    <property type="term" value="P:cellular response to amino acid starvation"/>
    <property type="evidence" value="ECO:0007669"/>
    <property type="project" value="TreeGrafter"/>
</dbReference>
<keyword evidence="3" id="KW-0469">Meiosis</keyword>
<evidence type="ECO:0000256" key="4">
    <source>
        <dbReference type="SAM" id="MobiDB-lite"/>
    </source>
</evidence>
<evidence type="ECO:0000256" key="3">
    <source>
        <dbReference type="RuleBase" id="RU368069"/>
    </source>
</evidence>
<dbReference type="AlphaFoldDB" id="A0A5N5Q9R9"/>
<feature type="compositionally biased region" description="Polar residues" evidence="4">
    <location>
        <begin position="322"/>
        <end position="343"/>
    </location>
</feature>
<comment type="function">
    <text evidence="3">Mediates inactivation of the TORC1 complex in response to amino acid starvation. Required for meiotic nuclear division.</text>
</comment>
<dbReference type="Proteomes" id="UP000383932">
    <property type="component" value="Unassembled WGS sequence"/>
</dbReference>
<feature type="compositionally biased region" description="Acidic residues" evidence="4">
    <location>
        <begin position="811"/>
        <end position="831"/>
    </location>
</feature>
<dbReference type="GO" id="GO:0005774">
    <property type="term" value="C:vacuolar membrane"/>
    <property type="evidence" value="ECO:0007669"/>
    <property type="project" value="UniProtKB-SubCell"/>
</dbReference>
<comment type="subcellular location">
    <subcellularLocation>
        <location evidence="3">Vacuole membrane</location>
        <topology evidence="3">Peripheral membrane protein</topology>
    </subcellularLocation>
</comment>
<feature type="compositionally biased region" description="Low complexity" evidence="4">
    <location>
        <begin position="246"/>
        <end position="255"/>
    </location>
</feature>
<feature type="compositionally biased region" description="Low complexity" evidence="4">
    <location>
        <begin position="80"/>
        <end position="94"/>
    </location>
</feature>
<keyword evidence="3" id="KW-0732">Signal</keyword>
<dbReference type="PANTHER" id="PTHR13153">
    <property type="entry name" value="CGTHBA PROTEIN -14 GENE PROTEIN"/>
    <property type="match status" value="1"/>
</dbReference>
<feature type="compositionally biased region" description="Basic residues" evidence="4">
    <location>
        <begin position="772"/>
        <end position="788"/>
    </location>
</feature>
<comment type="similarity">
    <text evidence="1 3">Belongs to the NPR3 family.</text>
</comment>
<sequence length="1188" mass="130087">MPDATSPLIGILLVTQSAKSASEVAFRWPPIPSVRPRLSRPRPQKCEPDGSWRAAYHDSNTHNIGGNDEDDDDDDYEWTRPISQPPRRSSISFPHSPPRTSRGPAPRTPNHASHSHHPSPAHRHDHDREAFTKVLGYRSSFLADILSPKSALCHQKFELVVDELAFLGHPVYAGTDGGWGWEELYRSRAASIAERNPTVGDRPSNDRGTLGFDRSGDQQLGSYANRSGSFIDRSGLFTDRPEHSEPLTSTSSSSLGIMGARGASKSQNSLGEARGRMPTRPLFDLRMSSGDGIPSPSPGLTTSSTTPISEPSSESSTVAHMPSSTPSLPHRASNSTSTSDADNAPQLTSFHLVLVLDRLDPRSVISQDLHKYYDVFYQQIAFKMTAVMHYEQGRSGWVARASERLTTLRDECIVDGIPFLEYCQRALDTCPLASAIKTVFEAVIRGAVAHIQINEVPLDIQLPPHHMAMLGGGTGIPEDGIDPNADVEQGAISTGGEDEFEDEVGRAEDARRFGWRLPRLLPWKALLLLEDAGPGTGAEMIVRMNSGRMASGGNGSAGGEEDALADEDMFRKFLSYVQPTLSLSDIAELSELNLKLDVYPMTRLLLYNRKARIVDVIPQGMKVMYAAAPAFKRPLPELSATFSRLFSTVPPLPSLLATLTSYSRPFSSLIPSRDHRAFYLEVLIWLLRHALLEKLHLRVRIVATAEIRAATRAALFRERENARLGKEVTQAVGNRRNRRRRRRSKASDEVEVYFAPASGEMFEHSSPELPRRPLHTHAHGSHRRRRSSRSSMSSERLSRIPESAPVPMSEEAFEEEEDWVEEEEEEEDIDGDGAGLGDALLEEDGNIIGNGGAIIAEPAEATQLEMRWMEIMTEGKDPVIAQRFHRIRKYFDGKVTADEILYREDITRRELREVLHHFDAYLSTATRSSGLMLPILLLNQLRLGVDRKSTPLLNTRLKLVILGYELSLALRVSRSGNRDNPTAANTLQTSLIVVAHTLGAPTGLETRQSCSDFKLIHMAGTTEVGLGIVGTPLAAALASAVPGTTTYSVTYDTSAEYVVTVAAGAAIAASYIATQAALCPNQRFVLSGYSKGALVVHSMTLSTTLKDKVFAILVFGDPARNINSPWPINSASVDLSPRDGSTSVQNVASFCNDGDLFCYVGGTSLAAHLAYPTDGSIDVAANFIKARA</sequence>
<evidence type="ECO:0000259" key="5">
    <source>
        <dbReference type="Pfam" id="PF24064"/>
    </source>
</evidence>
<evidence type="ECO:0000256" key="2">
    <source>
        <dbReference type="ARBA" id="ARBA00022801"/>
    </source>
</evidence>
<feature type="region of interest" description="Disordered" evidence="4">
    <location>
        <begin position="762"/>
        <end position="832"/>
    </location>
</feature>
<accession>A0A5N5Q9R9</accession>
<dbReference type="GO" id="GO:0052689">
    <property type="term" value="F:carboxylic ester hydrolase activity"/>
    <property type="evidence" value="ECO:0007669"/>
    <property type="project" value="UniProtKB-ARBA"/>
</dbReference>
<dbReference type="InterPro" id="IPR029058">
    <property type="entry name" value="AB_hydrolase_fold"/>
</dbReference>
<dbReference type="Pfam" id="PF01083">
    <property type="entry name" value="Cutinase"/>
    <property type="match status" value="1"/>
</dbReference>